<dbReference type="Proteomes" id="UP001152759">
    <property type="component" value="Chromosome 1"/>
</dbReference>
<dbReference type="AlphaFoldDB" id="A0A9N9ZZF8"/>
<feature type="chain" id="PRO_5040147154" evidence="2">
    <location>
        <begin position="19"/>
        <end position="158"/>
    </location>
</feature>
<feature type="compositionally biased region" description="Basic and acidic residues" evidence="1">
    <location>
        <begin position="56"/>
        <end position="66"/>
    </location>
</feature>
<feature type="compositionally biased region" description="Basic and acidic residues" evidence="1">
    <location>
        <begin position="123"/>
        <end position="146"/>
    </location>
</feature>
<keyword evidence="2" id="KW-0732">Signal</keyword>
<feature type="compositionally biased region" description="Polar residues" evidence="1">
    <location>
        <begin position="39"/>
        <end position="55"/>
    </location>
</feature>
<proteinExistence type="predicted"/>
<reference evidence="3" key="1">
    <citation type="submission" date="2021-12" db="EMBL/GenBank/DDBJ databases">
        <authorList>
            <person name="King R."/>
        </authorList>
    </citation>
    <scope>NUCLEOTIDE SEQUENCE</scope>
</reference>
<evidence type="ECO:0000256" key="1">
    <source>
        <dbReference type="SAM" id="MobiDB-lite"/>
    </source>
</evidence>
<sequence>MNLVHVLLFMFLMIVVDGFEEGPVDKTDEGRGLIRLNREQPTTPGETVAEQSLVTRSEHGNHVHGEKRTKKGAAHYASKLYHAVAGHKKGKTDKDKSSKKSSISKIFSGALSLVKNRKGHKDHNKEHHKEHQKDHKGHSEGNHVEPQEEQGSSAPPES</sequence>
<organism evidence="3 4">
    <name type="scientific">Bemisia tabaci</name>
    <name type="common">Sweetpotato whitefly</name>
    <name type="synonym">Aleurodes tabaci</name>
    <dbReference type="NCBI Taxonomy" id="7038"/>
    <lineage>
        <taxon>Eukaryota</taxon>
        <taxon>Metazoa</taxon>
        <taxon>Ecdysozoa</taxon>
        <taxon>Arthropoda</taxon>
        <taxon>Hexapoda</taxon>
        <taxon>Insecta</taxon>
        <taxon>Pterygota</taxon>
        <taxon>Neoptera</taxon>
        <taxon>Paraneoptera</taxon>
        <taxon>Hemiptera</taxon>
        <taxon>Sternorrhyncha</taxon>
        <taxon>Aleyrodoidea</taxon>
        <taxon>Aleyrodidae</taxon>
        <taxon>Aleyrodinae</taxon>
        <taxon>Bemisia</taxon>
    </lineage>
</organism>
<gene>
    <name evidence="3" type="ORF">BEMITA_LOCUS560</name>
</gene>
<evidence type="ECO:0000313" key="4">
    <source>
        <dbReference type="Proteomes" id="UP001152759"/>
    </source>
</evidence>
<dbReference type="KEGG" id="btab:109039551"/>
<keyword evidence="4" id="KW-1185">Reference proteome</keyword>
<feature type="signal peptide" evidence="2">
    <location>
        <begin position="1"/>
        <end position="18"/>
    </location>
</feature>
<feature type="compositionally biased region" description="Low complexity" evidence="1">
    <location>
        <begin position="100"/>
        <end position="109"/>
    </location>
</feature>
<name>A0A9N9ZZF8_BEMTA</name>
<evidence type="ECO:0000313" key="3">
    <source>
        <dbReference type="EMBL" id="CAH0380850.1"/>
    </source>
</evidence>
<accession>A0A9N9ZZF8</accession>
<feature type="compositionally biased region" description="Polar residues" evidence="1">
    <location>
        <begin position="149"/>
        <end position="158"/>
    </location>
</feature>
<feature type="region of interest" description="Disordered" evidence="1">
    <location>
        <begin position="38"/>
        <end position="158"/>
    </location>
</feature>
<evidence type="ECO:0000256" key="2">
    <source>
        <dbReference type="SAM" id="SignalP"/>
    </source>
</evidence>
<dbReference type="EMBL" id="OU963862">
    <property type="protein sequence ID" value="CAH0380850.1"/>
    <property type="molecule type" value="Genomic_DNA"/>
</dbReference>
<protein>
    <submittedName>
        <fullName evidence="3">Uncharacterized protein</fullName>
    </submittedName>
</protein>